<dbReference type="InterPro" id="IPR008928">
    <property type="entry name" value="6-hairpin_glycosidase_sf"/>
</dbReference>
<sequence length="408" mass="46699">MPVENPALEGYNVTRLMWQRFWNDHQKTFISPKPKCSGTYNDEGRFNVWSMSIAAQAIVDGARLYPNELGPLIKPVMEAIYKYKSPKWKGYCAAENFEGNGDIYYDDDAQVASLLVSAYEVTGDKQYLDNGRELVRYLLGGWNDDPQCKNNGGVLWHRDKPYIAAISTSETAQAALRLAKYVPNERERLVKFSIKCIDYILDKLFDKSDHLVLDGIDKNGDSANGMKWTYNTGVVLSCCSLIYEFTKDDKWKQLANEFAAAATDRNRSLFCRDYNDHELRYWRDPSYFIQLLIEGLADYLLVFGDSAPQSTSGAIRMEIGRHLQFFQDYLYDPEDGLYFQMFEAHRISQDIWNKYSDRFGDAKKFDANGEERGDGRGDASERPLVKTLIGSGSAARIWFQSARVVPQL</sequence>
<dbReference type="PANTHER" id="PTHR47791:SF3">
    <property type="entry name" value="MEIOTICALLY UP-REGULATED GENE 191 PROTEIN"/>
    <property type="match status" value="1"/>
</dbReference>
<dbReference type="PANTHER" id="PTHR47791">
    <property type="entry name" value="MEIOTICALLY UP-REGULATED GENE 191 PROTEIN"/>
    <property type="match status" value="1"/>
</dbReference>
<dbReference type="InterPro" id="IPR053169">
    <property type="entry name" value="MUG_Protein"/>
</dbReference>
<dbReference type="Proteomes" id="UP000038830">
    <property type="component" value="Unassembled WGS sequence"/>
</dbReference>
<dbReference type="Gene3D" id="1.50.10.20">
    <property type="match status" value="1"/>
</dbReference>
<dbReference type="Pfam" id="PF03663">
    <property type="entry name" value="Glyco_hydro_76"/>
    <property type="match status" value="1"/>
</dbReference>
<dbReference type="GO" id="GO:0005975">
    <property type="term" value="P:carbohydrate metabolic process"/>
    <property type="evidence" value="ECO:0007669"/>
    <property type="project" value="InterPro"/>
</dbReference>
<name>A0A0H5C8H2_CYBJN</name>
<dbReference type="EMBL" id="CDQK01000006">
    <property type="protein sequence ID" value="CEP24508.1"/>
    <property type="molecule type" value="Genomic_DNA"/>
</dbReference>
<evidence type="ECO:0000313" key="2">
    <source>
        <dbReference type="Proteomes" id="UP000038830"/>
    </source>
</evidence>
<dbReference type="SUPFAM" id="SSF48208">
    <property type="entry name" value="Six-hairpin glycosidases"/>
    <property type="match status" value="1"/>
</dbReference>
<accession>A0A0H5C8H2</accession>
<evidence type="ECO:0000313" key="1">
    <source>
        <dbReference type="EMBL" id="CEP24508.1"/>
    </source>
</evidence>
<dbReference type="InterPro" id="IPR005198">
    <property type="entry name" value="Glyco_hydro_76"/>
</dbReference>
<organism evidence="1 2">
    <name type="scientific">Cyberlindnera jadinii (strain ATCC 18201 / CBS 1600 / BCRC 20928 / JCM 3617 / NBRC 0987 / NRRL Y-1542)</name>
    <name type="common">Torula yeast</name>
    <name type="synonym">Candida utilis</name>
    <dbReference type="NCBI Taxonomy" id="983966"/>
    <lineage>
        <taxon>Eukaryota</taxon>
        <taxon>Fungi</taxon>
        <taxon>Dikarya</taxon>
        <taxon>Ascomycota</taxon>
        <taxon>Saccharomycotina</taxon>
        <taxon>Saccharomycetes</taxon>
        <taxon>Phaffomycetales</taxon>
        <taxon>Phaffomycetaceae</taxon>
        <taxon>Cyberlindnera</taxon>
    </lineage>
</organism>
<proteinExistence type="predicted"/>
<gene>
    <name evidence="1" type="ORF">BN1211_5338</name>
</gene>
<dbReference type="AlphaFoldDB" id="A0A0H5C8H2"/>
<protein>
    <recommendedName>
        <fullName evidence="3">Six-hairpin glycosidase</fullName>
    </recommendedName>
</protein>
<evidence type="ECO:0008006" key="3">
    <source>
        <dbReference type="Google" id="ProtNLM"/>
    </source>
</evidence>
<reference evidence="2" key="1">
    <citation type="journal article" date="2015" name="J. Biotechnol.">
        <title>The structure of the Cyberlindnera jadinii genome and its relation to Candida utilis analyzed by the occurrence of single nucleotide polymorphisms.</title>
        <authorList>
            <person name="Rupp O."/>
            <person name="Brinkrolf K."/>
            <person name="Buerth C."/>
            <person name="Kunigo M."/>
            <person name="Schneider J."/>
            <person name="Jaenicke S."/>
            <person name="Goesmann A."/>
            <person name="Puehler A."/>
            <person name="Jaeger K.-E."/>
            <person name="Ernst J.F."/>
        </authorList>
    </citation>
    <scope>NUCLEOTIDE SEQUENCE [LARGE SCALE GENOMIC DNA]</scope>
    <source>
        <strain evidence="2">ATCC 18201 / CBS 1600 / BCRC 20928 / JCM 3617 / NBRC 0987 / NRRL Y-1542</strain>
    </source>
</reference>